<protein>
    <submittedName>
        <fullName evidence="2">UDP-glucose 4-epimerase</fullName>
        <ecNumber evidence="2">5.1.3.2</ecNumber>
    </submittedName>
</protein>
<dbReference type="EMBL" id="VSSQ01009769">
    <property type="protein sequence ID" value="MPM42545.1"/>
    <property type="molecule type" value="Genomic_DNA"/>
</dbReference>
<reference evidence="2" key="1">
    <citation type="submission" date="2019-08" db="EMBL/GenBank/DDBJ databases">
        <authorList>
            <person name="Kucharzyk K."/>
            <person name="Murdoch R.W."/>
            <person name="Higgins S."/>
            <person name="Loffler F."/>
        </authorList>
    </citation>
    <scope>NUCLEOTIDE SEQUENCE</scope>
</reference>
<proteinExistence type="predicted"/>
<sequence length="67" mass="8176">MGNFYRIPADKRDLNYEKYFTNGNQERIKLAEFNSNNTKLLTVEQTKEKLMSLQYVSDELQKWRNRR</sequence>
<organism evidence="2">
    <name type="scientific">bioreactor metagenome</name>
    <dbReference type="NCBI Taxonomy" id="1076179"/>
    <lineage>
        <taxon>unclassified sequences</taxon>
        <taxon>metagenomes</taxon>
        <taxon>ecological metagenomes</taxon>
    </lineage>
</organism>
<evidence type="ECO:0000259" key="1">
    <source>
        <dbReference type="Pfam" id="PF08485"/>
    </source>
</evidence>
<name>A0A644ZNR2_9ZZZZ</name>
<feature type="domain" description="UDP-glucose 4-epimerase CapD C-terminal" evidence="1">
    <location>
        <begin position="10"/>
        <end position="56"/>
    </location>
</feature>
<dbReference type="EC" id="5.1.3.2" evidence="2"/>
<accession>A0A644ZNR2</accession>
<dbReference type="InterPro" id="IPR013692">
    <property type="entry name" value="CapD_C"/>
</dbReference>
<dbReference type="GO" id="GO:0003978">
    <property type="term" value="F:UDP-glucose 4-epimerase activity"/>
    <property type="evidence" value="ECO:0007669"/>
    <property type="project" value="UniProtKB-EC"/>
</dbReference>
<dbReference type="Pfam" id="PF08485">
    <property type="entry name" value="Polysacc_syn_2C"/>
    <property type="match status" value="1"/>
</dbReference>
<keyword evidence="2" id="KW-0413">Isomerase</keyword>
<gene>
    <name evidence="2" type="primary">capD_15</name>
    <name evidence="2" type="ORF">SDC9_89211</name>
</gene>
<evidence type="ECO:0000313" key="2">
    <source>
        <dbReference type="EMBL" id="MPM42545.1"/>
    </source>
</evidence>
<dbReference type="AlphaFoldDB" id="A0A644ZNR2"/>
<dbReference type="GO" id="GO:0009103">
    <property type="term" value="P:lipopolysaccharide biosynthetic process"/>
    <property type="evidence" value="ECO:0007669"/>
    <property type="project" value="InterPro"/>
</dbReference>
<dbReference type="Gene3D" id="3.40.50.720">
    <property type="entry name" value="NAD(P)-binding Rossmann-like Domain"/>
    <property type="match status" value="1"/>
</dbReference>
<comment type="caution">
    <text evidence="2">The sequence shown here is derived from an EMBL/GenBank/DDBJ whole genome shotgun (WGS) entry which is preliminary data.</text>
</comment>